<gene>
    <name evidence="1" type="ORF">PCANC_13213</name>
</gene>
<reference evidence="1 2" key="1">
    <citation type="submission" date="2017-11" db="EMBL/GenBank/DDBJ databases">
        <title>De novo assembly and phasing of dikaryotic genomes from two isolates of Puccinia coronata f. sp. avenae, the causal agent of oat crown rust.</title>
        <authorList>
            <person name="Miller M.E."/>
            <person name="Zhang Y."/>
            <person name="Omidvar V."/>
            <person name="Sperschneider J."/>
            <person name="Schwessinger B."/>
            <person name="Raley C."/>
            <person name="Palmer J.M."/>
            <person name="Garnica D."/>
            <person name="Upadhyaya N."/>
            <person name="Rathjen J."/>
            <person name="Taylor J.M."/>
            <person name="Park R.F."/>
            <person name="Dodds P.N."/>
            <person name="Hirsch C.D."/>
            <person name="Kianian S.F."/>
            <person name="Figueroa M."/>
        </authorList>
    </citation>
    <scope>NUCLEOTIDE SEQUENCE [LARGE SCALE GENOMIC DNA]</scope>
    <source>
        <strain evidence="1">12NC29</strain>
    </source>
</reference>
<dbReference type="Proteomes" id="UP000235388">
    <property type="component" value="Unassembled WGS sequence"/>
</dbReference>
<evidence type="ECO:0000313" key="2">
    <source>
        <dbReference type="Proteomes" id="UP000235388"/>
    </source>
</evidence>
<comment type="caution">
    <text evidence="1">The sequence shown here is derived from an EMBL/GenBank/DDBJ whole genome shotgun (WGS) entry which is preliminary data.</text>
</comment>
<proteinExistence type="predicted"/>
<sequence>MSKSVVGFACGKGSAIGVAQFDDRLGHSWSNSMANCTNLMTGLVIELYQLDDQLGHQVRQTRWNRALFLQLVRSQTGNTAATAPMIGGLATPRVHFALPCSSNVLGQRCYFVLQSTGKPYWIANRLENENSKERFPNGPSNELFRRFSKTSV</sequence>
<accession>A0A2N5V029</accession>
<dbReference type="AlphaFoldDB" id="A0A2N5V029"/>
<keyword evidence="2" id="KW-1185">Reference proteome</keyword>
<dbReference type="EMBL" id="PGCJ01000148">
    <property type="protein sequence ID" value="PLW43355.1"/>
    <property type="molecule type" value="Genomic_DNA"/>
</dbReference>
<name>A0A2N5V029_9BASI</name>
<protein>
    <submittedName>
        <fullName evidence="1">Uncharacterized protein</fullName>
    </submittedName>
</protein>
<evidence type="ECO:0000313" key="1">
    <source>
        <dbReference type="EMBL" id="PLW43355.1"/>
    </source>
</evidence>
<organism evidence="1 2">
    <name type="scientific">Puccinia coronata f. sp. avenae</name>
    <dbReference type="NCBI Taxonomy" id="200324"/>
    <lineage>
        <taxon>Eukaryota</taxon>
        <taxon>Fungi</taxon>
        <taxon>Dikarya</taxon>
        <taxon>Basidiomycota</taxon>
        <taxon>Pucciniomycotina</taxon>
        <taxon>Pucciniomycetes</taxon>
        <taxon>Pucciniales</taxon>
        <taxon>Pucciniaceae</taxon>
        <taxon>Puccinia</taxon>
    </lineage>
</organism>